<evidence type="ECO:0000313" key="3">
    <source>
        <dbReference type="Proteomes" id="UP000254834"/>
    </source>
</evidence>
<reference evidence="2 3" key="1">
    <citation type="submission" date="2017-12" db="EMBL/GenBank/DDBJ databases">
        <title>Chromulinavorax destructans is a abundant pathogen of dominant heterotrophic picoflagllates.</title>
        <authorList>
            <person name="Deeg C.M."/>
            <person name="Zimmer M."/>
            <person name="Suttle C.A."/>
        </authorList>
    </citation>
    <scope>NUCLEOTIDE SEQUENCE [LARGE SCALE GENOMIC DNA]</scope>
    <source>
        <strain evidence="2 3">SeV1</strain>
    </source>
</reference>
<dbReference type="InterPro" id="IPR027304">
    <property type="entry name" value="Trigger_fact/SurA_dom_sf"/>
</dbReference>
<accession>A0A345ZCR6</accession>
<dbReference type="KEGG" id="cdes:C0J27_05115"/>
<sequence length="437" mass="51617">MRRRERVKHKGVQFEIDCNTPGICKCRVIIPQSVVQSFFKHAAQIQQLDSDSHGFKKGAVPLDYIQVHYKKTIINHMQEIFLKHFVIDTLLEYIHKNKLLVVGQLRLTEISMDLDKDAVYTFEGLLPKEIYIQRWKTLPFKATQRKKYRDIDNQVKSFLEEEEQQQLIYQAEDTVQIGDWVCFDAWIIDIDKKALFQNKKSELWLKIGDEEPDLTFHELFLNKRINEIIITDNTSLRQYFCNSFDAPYTYAIQIKDRLPFKYFSTEYLKHHFRLKSKKDVHNKLIEIFSFSSDVSQSRLTADAALNTIIKRNNILVPPSSVQAQKEVIIYELQQKPDYTLYKMKSDFDDHITTLAKKQLYEVVVTDYIAYTENLTASHDDIKAYFNLMQRTRTKEFLYFDPPSTQFEGQEAPIALESIKRACVREKALNHIIYHLTK</sequence>
<protein>
    <recommendedName>
        <fullName evidence="1">Trigger factor ribosome-binding bacterial domain-containing protein</fullName>
    </recommendedName>
</protein>
<dbReference type="SUPFAM" id="SSF102735">
    <property type="entry name" value="Trigger factor ribosome-binding domain"/>
    <property type="match status" value="1"/>
</dbReference>
<dbReference type="AlphaFoldDB" id="A0A345ZCR6"/>
<feature type="domain" description="Trigger factor ribosome-binding bacterial" evidence="1">
    <location>
        <begin position="25"/>
        <end position="155"/>
    </location>
</feature>
<proteinExistence type="predicted"/>
<dbReference type="GO" id="GO:0006457">
    <property type="term" value="P:protein folding"/>
    <property type="evidence" value="ECO:0007669"/>
    <property type="project" value="InterPro"/>
</dbReference>
<dbReference type="SUPFAM" id="SSF109998">
    <property type="entry name" value="Triger factor/SurA peptide-binding domain-like"/>
    <property type="match status" value="1"/>
</dbReference>
<dbReference type="Gene3D" id="3.30.70.1050">
    <property type="entry name" value="Trigger factor ribosome-binding domain"/>
    <property type="match status" value="1"/>
</dbReference>
<dbReference type="OrthoDB" id="9767721at2"/>
<gene>
    <name evidence="2" type="ORF">C0J27_05115</name>
</gene>
<keyword evidence="3" id="KW-1185">Reference proteome</keyword>
<name>A0A345ZCR6_9BACT</name>
<dbReference type="Gene3D" id="1.10.3120.10">
    <property type="entry name" value="Trigger factor, C-terminal domain"/>
    <property type="match status" value="1"/>
</dbReference>
<organism evidence="2 3">
    <name type="scientific">Candidatus Chromulinivorax destructor</name>
    <dbReference type="NCBI Taxonomy" id="2066483"/>
    <lineage>
        <taxon>Bacteria</taxon>
        <taxon>Candidatus Babelota</taxon>
        <taxon>Candidatus Babeliae</taxon>
        <taxon>Candidatus Babeliales</taxon>
        <taxon>Candidatus Chromulinivoraceae</taxon>
        <taxon>Candidatus Chromulinivorax</taxon>
    </lineage>
</organism>
<dbReference type="Proteomes" id="UP000254834">
    <property type="component" value="Chromosome"/>
</dbReference>
<dbReference type="Pfam" id="PF05697">
    <property type="entry name" value="Trigger_N"/>
    <property type="match status" value="1"/>
</dbReference>
<dbReference type="GO" id="GO:0015031">
    <property type="term" value="P:protein transport"/>
    <property type="evidence" value="ECO:0007669"/>
    <property type="project" value="InterPro"/>
</dbReference>
<dbReference type="InterPro" id="IPR036611">
    <property type="entry name" value="Trigger_fac_ribosome-bd_sf"/>
</dbReference>
<dbReference type="EMBL" id="CP025544">
    <property type="protein sequence ID" value="AXK61083.1"/>
    <property type="molecule type" value="Genomic_DNA"/>
</dbReference>
<evidence type="ECO:0000313" key="2">
    <source>
        <dbReference type="EMBL" id="AXK61083.1"/>
    </source>
</evidence>
<dbReference type="InterPro" id="IPR037041">
    <property type="entry name" value="Trigger_fac_C_sf"/>
</dbReference>
<dbReference type="InterPro" id="IPR008881">
    <property type="entry name" value="Trigger_fac_ribosome-bd_bac"/>
</dbReference>
<evidence type="ECO:0000259" key="1">
    <source>
        <dbReference type="Pfam" id="PF05697"/>
    </source>
</evidence>